<evidence type="ECO:0000313" key="2">
    <source>
        <dbReference type="Proteomes" id="UP000489600"/>
    </source>
</evidence>
<reference evidence="1" key="1">
    <citation type="submission" date="2019-07" db="EMBL/GenBank/DDBJ databases">
        <authorList>
            <person name="Dittberner H."/>
        </authorList>
    </citation>
    <scope>NUCLEOTIDE SEQUENCE [LARGE SCALE GENOMIC DNA]</scope>
</reference>
<evidence type="ECO:0000313" key="1">
    <source>
        <dbReference type="EMBL" id="VVB17840.1"/>
    </source>
</evidence>
<name>A0A565CVS8_9BRAS</name>
<protein>
    <submittedName>
        <fullName evidence="1">Uncharacterized protein</fullName>
    </submittedName>
</protein>
<dbReference type="Proteomes" id="UP000489600">
    <property type="component" value="Unassembled WGS sequence"/>
</dbReference>
<organism evidence="1 2">
    <name type="scientific">Arabis nemorensis</name>
    <dbReference type="NCBI Taxonomy" id="586526"/>
    <lineage>
        <taxon>Eukaryota</taxon>
        <taxon>Viridiplantae</taxon>
        <taxon>Streptophyta</taxon>
        <taxon>Embryophyta</taxon>
        <taxon>Tracheophyta</taxon>
        <taxon>Spermatophyta</taxon>
        <taxon>Magnoliopsida</taxon>
        <taxon>eudicotyledons</taxon>
        <taxon>Gunneridae</taxon>
        <taxon>Pentapetalae</taxon>
        <taxon>rosids</taxon>
        <taxon>malvids</taxon>
        <taxon>Brassicales</taxon>
        <taxon>Brassicaceae</taxon>
        <taxon>Arabideae</taxon>
        <taxon>Arabis</taxon>
    </lineage>
</organism>
<comment type="caution">
    <text evidence="1">The sequence shown here is derived from an EMBL/GenBank/DDBJ whole genome shotgun (WGS) entry which is preliminary data.</text>
</comment>
<gene>
    <name evidence="1" type="ORF">ANE_LOCUS28284</name>
</gene>
<accession>A0A565CVS8</accession>
<dbReference type="AlphaFoldDB" id="A0A565CVS8"/>
<sequence length="59" mass="6857">MSNHHTTMVVYRRDKNVRRSSATLTASANIFCDFREFFDLPEVTLPQVIGYRSAKVTYD</sequence>
<keyword evidence="2" id="KW-1185">Reference proteome</keyword>
<proteinExistence type="predicted"/>
<dbReference type="EMBL" id="CABITT030000008">
    <property type="protein sequence ID" value="VVB17840.1"/>
    <property type="molecule type" value="Genomic_DNA"/>
</dbReference>